<name>A0A6G0U2Q4_APHGL</name>
<dbReference type="PANTHER" id="PTHR12300">
    <property type="entry name" value="HVA22-LIKE PROTEINS"/>
    <property type="match status" value="1"/>
</dbReference>
<dbReference type="InterPro" id="IPR004345">
    <property type="entry name" value="TB2_DP1_HVA22"/>
</dbReference>
<dbReference type="OrthoDB" id="10009287at2759"/>
<evidence type="ECO:0000256" key="3">
    <source>
        <dbReference type="ARBA" id="ARBA00022692"/>
    </source>
</evidence>
<feature type="transmembrane region" description="Helical" evidence="6">
    <location>
        <begin position="105"/>
        <end position="131"/>
    </location>
</feature>
<evidence type="ECO:0000256" key="7">
    <source>
        <dbReference type="SAM" id="MobiDB-lite"/>
    </source>
</evidence>
<proteinExistence type="inferred from homology"/>
<comment type="similarity">
    <text evidence="2 6">Belongs to the DP1 family.</text>
</comment>
<keyword evidence="4 6" id="KW-1133">Transmembrane helix</keyword>
<evidence type="ECO:0000256" key="2">
    <source>
        <dbReference type="ARBA" id="ARBA00008573"/>
    </source>
</evidence>
<dbReference type="EMBL" id="VYZN01000009">
    <property type="protein sequence ID" value="KAE9542572.1"/>
    <property type="molecule type" value="Genomic_DNA"/>
</dbReference>
<keyword evidence="3 6" id="KW-0812">Transmembrane</keyword>
<dbReference type="GO" id="GO:0016020">
    <property type="term" value="C:membrane"/>
    <property type="evidence" value="ECO:0007669"/>
    <property type="project" value="UniProtKB-SubCell"/>
</dbReference>
<sequence length="212" mass="23987">MVDDKQVKTVMNIIDKMLHDTSKPWTNFFGRMEIRTGVPRLKVLIGLLLATSVILFVFGATAMVLSNAIGLIYPAQATVSLVFSPPRWKNYASAAAAAEAKNKKFTYWLMFSALLIVEQVFGFVLFLFPWYMPFRTVFLMWCSAPIRNNGAGYIFKNVIYKNLESTRRKPFVNSSGGKNLMQDRHPNGPPCRPPQRSPQSPQSTSMRSALRK</sequence>
<feature type="compositionally biased region" description="Low complexity" evidence="7">
    <location>
        <begin position="197"/>
        <end position="212"/>
    </location>
</feature>
<feature type="compositionally biased region" description="Pro residues" evidence="7">
    <location>
        <begin position="187"/>
        <end position="196"/>
    </location>
</feature>
<evidence type="ECO:0000256" key="5">
    <source>
        <dbReference type="ARBA" id="ARBA00023136"/>
    </source>
</evidence>
<evidence type="ECO:0000256" key="4">
    <source>
        <dbReference type="ARBA" id="ARBA00022989"/>
    </source>
</evidence>
<comment type="caution">
    <text evidence="8">The sequence shown here is derived from an EMBL/GenBank/DDBJ whole genome shotgun (WGS) entry which is preliminary data.</text>
</comment>
<gene>
    <name evidence="8" type="ORF">AGLY_002483</name>
</gene>
<protein>
    <recommendedName>
        <fullName evidence="6">Receptor expression-enhancing protein</fullName>
    </recommendedName>
</protein>
<dbReference type="PANTHER" id="PTHR12300:SF161">
    <property type="entry name" value="RECEPTOR EXPRESSION-ENHANCING PROTEIN"/>
    <property type="match status" value="1"/>
</dbReference>
<comment type="subcellular location">
    <subcellularLocation>
        <location evidence="1 6">Membrane</location>
        <topology evidence="1 6">Multi-pass membrane protein</topology>
    </subcellularLocation>
</comment>
<reference evidence="8 9" key="1">
    <citation type="submission" date="2019-08" db="EMBL/GenBank/DDBJ databases">
        <title>The genome of the soybean aphid Biotype 1, its phylome, world population structure and adaptation to the North American continent.</title>
        <authorList>
            <person name="Giordano R."/>
            <person name="Donthu R.K."/>
            <person name="Hernandez A.G."/>
            <person name="Wright C.L."/>
            <person name="Zimin A.V."/>
        </authorList>
    </citation>
    <scope>NUCLEOTIDE SEQUENCE [LARGE SCALE GENOMIC DNA]</scope>
    <source>
        <tissue evidence="8">Whole aphids</tissue>
    </source>
</reference>
<dbReference type="AlphaFoldDB" id="A0A6G0U2Q4"/>
<keyword evidence="9" id="KW-1185">Reference proteome</keyword>
<evidence type="ECO:0000256" key="1">
    <source>
        <dbReference type="ARBA" id="ARBA00004141"/>
    </source>
</evidence>
<organism evidence="8 9">
    <name type="scientific">Aphis glycines</name>
    <name type="common">Soybean aphid</name>
    <dbReference type="NCBI Taxonomy" id="307491"/>
    <lineage>
        <taxon>Eukaryota</taxon>
        <taxon>Metazoa</taxon>
        <taxon>Ecdysozoa</taxon>
        <taxon>Arthropoda</taxon>
        <taxon>Hexapoda</taxon>
        <taxon>Insecta</taxon>
        <taxon>Pterygota</taxon>
        <taxon>Neoptera</taxon>
        <taxon>Paraneoptera</taxon>
        <taxon>Hemiptera</taxon>
        <taxon>Sternorrhyncha</taxon>
        <taxon>Aphidomorpha</taxon>
        <taxon>Aphidoidea</taxon>
        <taxon>Aphididae</taxon>
        <taxon>Aphidini</taxon>
        <taxon>Aphis</taxon>
        <taxon>Aphis</taxon>
    </lineage>
</organism>
<feature type="region of interest" description="Disordered" evidence="7">
    <location>
        <begin position="172"/>
        <end position="212"/>
    </location>
</feature>
<evidence type="ECO:0000313" key="9">
    <source>
        <dbReference type="Proteomes" id="UP000475862"/>
    </source>
</evidence>
<dbReference type="Proteomes" id="UP000475862">
    <property type="component" value="Unassembled WGS sequence"/>
</dbReference>
<feature type="transmembrane region" description="Helical" evidence="6">
    <location>
        <begin position="41"/>
        <end position="58"/>
    </location>
</feature>
<evidence type="ECO:0000256" key="6">
    <source>
        <dbReference type="RuleBase" id="RU362006"/>
    </source>
</evidence>
<keyword evidence="5 6" id="KW-0472">Membrane</keyword>
<accession>A0A6G0U2Q4</accession>
<evidence type="ECO:0000313" key="8">
    <source>
        <dbReference type="EMBL" id="KAE9542572.1"/>
    </source>
</evidence>
<dbReference type="Pfam" id="PF03134">
    <property type="entry name" value="TB2_DP1_HVA22"/>
    <property type="match status" value="1"/>
</dbReference>